<reference evidence="2" key="1">
    <citation type="journal article" date="2023" name="G3 (Bethesda)">
        <title>Whole genome assembly and annotation of the endangered Caribbean coral Acropora cervicornis.</title>
        <authorList>
            <person name="Selwyn J.D."/>
            <person name="Vollmer S.V."/>
        </authorList>
    </citation>
    <scope>NUCLEOTIDE SEQUENCE</scope>
    <source>
        <strain evidence="2">K2</strain>
    </source>
</reference>
<keyword evidence="3" id="KW-1185">Reference proteome</keyword>
<evidence type="ECO:0000256" key="1">
    <source>
        <dbReference type="SAM" id="Phobius"/>
    </source>
</evidence>
<comment type="caution">
    <text evidence="2">The sequence shown here is derived from an EMBL/GenBank/DDBJ whole genome shotgun (WGS) entry which is preliminary data.</text>
</comment>
<evidence type="ECO:0008006" key="4">
    <source>
        <dbReference type="Google" id="ProtNLM"/>
    </source>
</evidence>
<feature type="transmembrane region" description="Helical" evidence="1">
    <location>
        <begin position="37"/>
        <end position="57"/>
    </location>
</feature>
<feature type="transmembrane region" description="Helical" evidence="1">
    <location>
        <begin position="96"/>
        <end position="121"/>
    </location>
</feature>
<proteinExistence type="predicted"/>
<keyword evidence="1" id="KW-0812">Transmembrane</keyword>
<sequence>MVSSTSLMRNMVQECTQQRDLSLDALYKRNDTNIGLVTSRVLAFILEYPVTSLFIAVFGGLSILPLVLFVAFVMYSLVFTLLGFAMIEMTFVMSAFLLLGTLIFILFLVALVITSLLTFTLTSAAIGHSIQEKLQLIAHYFCPHFIYGTAPPKKHKGFHGLISKQ</sequence>
<gene>
    <name evidence="2" type="ORF">P5673_012575</name>
</gene>
<keyword evidence="1" id="KW-0472">Membrane</keyword>
<feature type="transmembrane region" description="Helical" evidence="1">
    <location>
        <begin position="63"/>
        <end position="84"/>
    </location>
</feature>
<dbReference type="Proteomes" id="UP001249851">
    <property type="component" value="Unassembled WGS sequence"/>
</dbReference>
<protein>
    <recommendedName>
        <fullName evidence="4">Promethin</fullName>
    </recommendedName>
</protein>
<reference evidence="2" key="2">
    <citation type="journal article" date="2023" name="Science">
        <title>Genomic signatures of disease resistance in endangered staghorn corals.</title>
        <authorList>
            <person name="Vollmer S.V."/>
            <person name="Selwyn J.D."/>
            <person name="Despard B.A."/>
            <person name="Roesel C.L."/>
        </authorList>
    </citation>
    <scope>NUCLEOTIDE SEQUENCE</scope>
    <source>
        <tissue evidence="2">Whole Organism</tissue>
    </source>
</reference>
<evidence type="ECO:0000313" key="3">
    <source>
        <dbReference type="Proteomes" id="UP001249851"/>
    </source>
</evidence>
<keyword evidence="1" id="KW-1133">Transmembrane helix</keyword>
<name>A0AAD9V7M8_ACRCE</name>
<dbReference type="AlphaFoldDB" id="A0AAD9V7M8"/>
<dbReference type="Pfam" id="PF16015">
    <property type="entry name" value="Promethin"/>
    <property type="match status" value="1"/>
</dbReference>
<evidence type="ECO:0000313" key="2">
    <source>
        <dbReference type="EMBL" id="KAK2564316.1"/>
    </source>
</evidence>
<organism evidence="2 3">
    <name type="scientific">Acropora cervicornis</name>
    <name type="common">Staghorn coral</name>
    <dbReference type="NCBI Taxonomy" id="6130"/>
    <lineage>
        <taxon>Eukaryota</taxon>
        <taxon>Metazoa</taxon>
        <taxon>Cnidaria</taxon>
        <taxon>Anthozoa</taxon>
        <taxon>Hexacorallia</taxon>
        <taxon>Scleractinia</taxon>
        <taxon>Astrocoeniina</taxon>
        <taxon>Acroporidae</taxon>
        <taxon>Acropora</taxon>
    </lineage>
</organism>
<dbReference type="EMBL" id="JARQWQ010000023">
    <property type="protein sequence ID" value="KAK2564316.1"/>
    <property type="molecule type" value="Genomic_DNA"/>
</dbReference>
<accession>A0AAD9V7M8</accession>